<evidence type="ECO:0000313" key="7">
    <source>
        <dbReference type="EMBL" id="KIV97904.1"/>
    </source>
</evidence>
<evidence type="ECO:0000256" key="5">
    <source>
        <dbReference type="SAM" id="MobiDB-lite"/>
    </source>
</evidence>
<name>A0A0D1ZV99_EXOME</name>
<feature type="region of interest" description="Disordered" evidence="5">
    <location>
        <begin position="1029"/>
        <end position="1050"/>
    </location>
</feature>
<dbReference type="InterPro" id="IPR029175">
    <property type="entry name" value="EXOC2/Sec5"/>
</dbReference>
<evidence type="ECO:0000256" key="3">
    <source>
        <dbReference type="ARBA" id="ARBA00022483"/>
    </source>
</evidence>
<evidence type="ECO:0000256" key="4">
    <source>
        <dbReference type="RuleBase" id="RU365069"/>
    </source>
</evidence>
<keyword evidence="8" id="KW-1185">Reference proteome</keyword>
<gene>
    <name evidence="7" type="ORF">PV10_01604</name>
</gene>
<protein>
    <recommendedName>
        <fullName evidence="4">Exocyst complex component SEC5</fullName>
    </recommendedName>
</protein>
<dbReference type="PANTHER" id="PTHR13043">
    <property type="entry name" value="EXOCYST COMPLEX COMPONENT SEC5"/>
    <property type="match status" value="1"/>
</dbReference>
<dbReference type="EMBL" id="KN847520">
    <property type="protein sequence ID" value="KIV97904.1"/>
    <property type="molecule type" value="Genomic_DNA"/>
</dbReference>
<dbReference type="OrthoDB" id="26242at2759"/>
<evidence type="ECO:0000256" key="1">
    <source>
        <dbReference type="ARBA" id="ARBA00010578"/>
    </source>
</evidence>
<dbReference type="GeneID" id="27319449"/>
<reference evidence="7 8" key="1">
    <citation type="submission" date="2015-01" db="EMBL/GenBank/DDBJ databases">
        <title>The Genome Sequence of Exophiala mesophila CBS40295.</title>
        <authorList>
            <consortium name="The Broad Institute Genomics Platform"/>
            <person name="Cuomo C."/>
            <person name="de Hoog S."/>
            <person name="Gorbushina A."/>
            <person name="Stielow B."/>
            <person name="Teixiera M."/>
            <person name="Abouelleil A."/>
            <person name="Chapman S.B."/>
            <person name="Priest M."/>
            <person name="Young S.K."/>
            <person name="Wortman J."/>
            <person name="Nusbaum C."/>
            <person name="Birren B."/>
        </authorList>
    </citation>
    <scope>NUCLEOTIDE SEQUENCE [LARGE SCALE GENOMIC DNA]</scope>
    <source>
        <strain evidence="7 8">CBS 40295</strain>
    </source>
</reference>
<comment type="similarity">
    <text evidence="1 4">Belongs to the SEC5 family.</text>
</comment>
<dbReference type="AlphaFoldDB" id="A0A0D1ZV99"/>
<feature type="compositionally biased region" description="Basic and acidic residues" evidence="5">
    <location>
        <begin position="1039"/>
        <end position="1050"/>
    </location>
</feature>
<evidence type="ECO:0000259" key="6">
    <source>
        <dbReference type="Pfam" id="PF15469"/>
    </source>
</evidence>
<dbReference type="RefSeq" id="XP_016229478.1">
    <property type="nucleotide sequence ID" value="XM_016365829.1"/>
</dbReference>
<dbReference type="OMA" id="RMWMDVD"/>
<feature type="domain" description="Exocyst complex component EXOC2/Sec5 N-terminal" evidence="6">
    <location>
        <begin position="82"/>
        <end position="1032"/>
    </location>
</feature>
<dbReference type="VEuPathDB" id="FungiDB:PV10_01604"/>
<accession>A0A0D1ZV99</accession>
<dbReference type="HOGENOM" id="CLU_011308_0_0_1"/>
<keyword evidence="2 4" id="KW-0813">Transport</keyword>
<dbReference type="InterPro" id="IPR039481">
    <property type="entry name" value="EXOC2/Sec5_N_dom"/>
</dbReference>
<dbReference type="GO" id="GO:0006887">
    <property type="term" value="P:exocytosis"/>
    <property type="evidence" value="ECO:0007669"/>
    <property type="project" value="UniProtKB-KW"/>
</dbReference>
<organism evidence="7 8">
    <name type="scientific">Exophiala mesophila</name>
    <name type="common">Black yeast-like fungus</name>
    <dbReference type="NCBI Taxonomy" id="212818"/>
    <lineage>
        <taxon>Eukaryota</taxon>
        <taxon>Fungi</taxon>
        <taxon>Dikarya</taxon>
        <taxon>Ascomycota</taxon>
        <taxon>Pezizomycotina</taxon>
        <taxon>Eurotiomycetes</taxon>
        <taxon>Chaetothyriomycetidae</taxon>
        <taxon>Chaetothyriales</taxon>
        <taxon>Herpotrichiellaceae</taxon>
        <taxon>Exophiala</taxon>
    </lineage>
</organism>
<sequence>MTDFERNILNHYNIPSAFPEEWPKELDESDDEDTIISDTLGVRRSRSRYSALERSASERKSLLPGSQKTGEGKANLVQKDEPDPLGANSSVVTSLRSRGLPVEQDTRLRNKFMLSSTTFSPALFLSQSHSDASTEDLLRGLQYLTRSIDQKSASLKVLVETNFERFVRAKATIDNVYTEMRNQGVDPSAVAAAAAAAAAPLSPRHSRRTSGIHFRNISSGSAAGMQNPAPVVTPSKNALRKETDYGVQGIRGPLLEVSQKADEVWGPALGGKEREGNLKSIADAITKDRALYDLGSNLFEAIKQKDYSTAVQLYNSARQYVVDARALSDSVVEKGRTLNDEEVHRILVIGRMWADADNQIKSLKRDVWRRLSNVSSALPFPGFSQTEEHMEMINVLLDLGVEESPIWVYLLSRYDYLKNKISAVVERSKIEIEILRRRLAASDKPSAQTVAAFLRQATKDSSAALDTEDVIDFWDCILTYFTKLLSLSSGLLGEVVDFWDSAQAFIDGTRQRSLPTGFQGESSKHHQLSDTEVSGLRSGAVDLVTLIRDAVNSLLADPPTEDISALFSPIPGSAQTPTTPLAPTAFSPTDGRIGRLDPQNLPAAAVKKGEPWEDFAFWPSHSNSLAAVKYLSQILKLLGIAVGEMAVLRPVSTNSPVVVEKIKSMISNARDRCLRALCEAWSKDAECCRYLEEWVRAPDKRDQTRLPLYFEQFETKVLLGMQQVMYFSDSNSSSKPGRDIIAPPPSKHLQMARTQFVSSIYKAVSGMLENAEDAGASQEDEWVLVSSLEAVADGGGPNELLTHEAINVSSRNVRMLLTMSNLKALRNEHIPNLIQLFETSFSVKLTDESKTIRDVLGQIDAKLFRSYTRPIVAHLTKVIKEGIKDPSWAPKSSRPTQVRPYVYASLMTLVMVHTEVSTTISNAGSNSPLLGEIISFLLENTSQALLDGFKERQPNTYTLASLMQATLDTEFLAQTMSQYATPKAGEIQGQIYTELDKRTTNDARQRLQQELGDMRIVLKKLREGSRNSFGCFKRPRPSVTDKDRGRKLTG</sequence>
<comment type="subunit">
    <text evidence="4">Component of the exocyst complex.</text>
</comment>
<dbReference type="PANTHER" id="PTHR13043:SF1">
    <property type="entry name" value="EXOCYST COMPLEX COMPONENT 2"/>
    <property type="match status" value="1"/>
</dbReference>
<dbReference type="GO" id="GO:0015031">
    <property type="term" value="P:protein transport"/>
    <property type="evidence" value="ECO:0007669"/>
    <property type="project" value="UniProtKB-KW"/>
</dbReference>
<dbReference type="GO" id="GO:0006893">
    <property type="term" value="P:Golgi to plasma membrane transport"/>
    <property type="evidence" value="ECO:0007669"/>
    <property type="project" value="UniProtKB-UniRule"/>
</dbReference>
<feature type="compositionally biased region" description="Polar residues" evidence="5">
    <location>
        <begin position="87"/>
        <end position="96"/>
    </location>
</feature>
<keyword evidence="3 4" id="KW-0268">Exocytosis</keyword>
<dbReference type="Proteomes" id="UP000054302">
    <property type="component" value="Unassembled WGS sequence"/>
</dbReference>
<proteinExistence type="inferred from homology"/>
<dbReference type="GO" id="GO:0000145">
    <property type="term" value="C:exocyst"/>
    <property type="evidence" value="ECO:0007669"/>
    <property type="project" value="UniProtKB-UniRule"/>
</dbReference>
<feature type="region of interest" description="Disordered" evidence="5">
    <location>
        <begin position="47"/>
        <end position="98"/>
    </location>
</feature>
<evidence type="ECO:0000256" key="2">
    <source>
        <dbReference type="ARBA" id="ARBA00022448"/>
    </source>
</evidence>
<evidence type="ECO:0000313" key="8">
    <source>
        <dbReference type="Proteomes" id="UP000054302"/>
    </source>
</evidence>
<dbReference type="Pfam" id="PF15469">
    <property type="entry name" value="Sec5"/>
    <property type="match status" value="1"/>
</dbReference>
<comment type="function">
    <text evidence="4">Component of the exocyst complex involved in the docking of exocytic vesicles with fusion sites on the plasma membrane.</text>
</comment>
<dbReference type="STRING" id="212818.A0A0D1ZV99"/>
<keyword evidence="4" id="KW-0653">Protein transport</keyword>